<organism evidence="2">
    <name type="scientific">Aspergillus niger</name>
    <dbReference type="NCBI Taxonomy" id="5061"/>
    <lineage>
        <taxon>Eukaryota</taxon>
        <taxon>Fungi</taxon>
        <taxon>Dikarya</taxon>
        <taxon>Ascomycota</taxon>
        <taxon>Pezizomycotina</taxon>
        <taxon>Eurotiomycetes</taxon>
        <taxon>Eurotiomycetidae</taxon>
        <taxon>Eurotiales</taxon>
        <taxon>Aspergillaceae</taxon>
        <taxon>Aspergillus</taxon>
        <taxon>Aspergillus subgen. Circumdati</taxon>
    </lineage>
</organism>
<name>A0AAJ8DXR2_ASPNG</name>
<reference evidence="2" key="2">
    <citation type="submission" date="2025-08" db="UniProtKB">
        <authorList>
            <consortium name="RefSeq"/>
        </authorList>
    </citation>
    <scope>IDENTIFICATION</scope>
</reference>
<dbReference type="KEGG" id="ang:An02g05310"/>
<dbReference type="AlphaFoldDB" id="A0AAJ8DXR2"/>
<evidence type="ECO:0000256" key="1">
    <source>
        <dbReference type="SAM" id="MobiDB-lite"/>
    </source>
</evidence>
<proteinExistence type="predicted"/>
<dbReference type="VEuPathDB" id="FungiDB:An02g05310"/>
<dbReference type="GeneID" id="84590327"/>
<evidence type="ECO:0000313" key="2">
    <source>
        <dbReference type="RefSeq" id="XP_059599975.1"/>
    </source>
</evidence>
<reference evidence="2" key="1">
    <citation type="submission" date="2025-02" db="EMBL/GenBank/DDBJ databases">
        <authorList>
            <consortium name="NCBI Genome Project"/>
        </authorList>
    </citation>
    <scope>NUCLEOTIDE SEQUENCE</scope>
</reference>
<protein>
    <submittedName>
        <fullName evidence="2">Uncharacterized protein</fullName>
    </submittedName>
</protein>
<gene>
    <name evidence="2" type="ORF">An02g05310</name>
</gene>
<sequence length="209" mass="22886">MSPVRSTDRYQPLSQYEISGNLLVLVLVARWESERPIGLLLQEVSPELTFLDYVGVRFVALTDINYTVNVLLSMHEIVAGSLELVEEGVCAMARDRGVRGGRVKWFDTAMVAHGYELADQGCPVCVLRTPQCPSDGAEFAARVERRAVGCALGQCLGRVNGMFDIPVARSHWPGTYTRANGVPPKLASDHPISLDEGKSEERGGTWLLA</sequence>
<accession>A0AAJ8DXR2</accession>
<feature type="region of interest" description="Disordered" evidence="1">
    <location>
        <begin position="181"/>
        <end position="209"/>
    </location>
</feature>
<feature type="compositionally biased region" description="Basic and acidic residues" evidence="1">
    <location>
        <begin position="192"/>
        <end position="203"/>
    </location>
</feature>
<dbReference type="RefSeq" id="XP_059599975.1">
    <property type="nucleotide sequence ID" value="XM_059746295.1"/>
</dbReference>